<dbReference type="NCBIfam" id="TIGR01733">
    <property type="entry name" value="AA-adenyl-dom"/>
    <property type="match status" value="1"/>
</dbReference>
<accession>A0A7Z0WLX2</accession>
<evidence type="ECO:0000313" key="5">
    <source>
        <dbReference type="EMBL" id="OLF10530.1"/>
    </source>
</evidence>
<name>A0A7Z0WLX2_9PSEU</name>
<dbReference type="InterPro" id="IPR036736">
    <property type="entry name" value="ACP-like_sf"/>
</dbReference>
<dbReference type="FunFam" id="1.10.1200.10:FF:000016">
    <property type="entry name" value="Non-ribosomal peptide synthase"/>
    <property type="match status" value="1"/>
</dbReference>
<dbReference type="SUPFAM" id="SSF47336">
    <property type="entry name" value="ACP-like"/>
    <property type="match status" value="1"/>
</dbReference>
<organism evidence="5 6">
    <name type="scientific">Actinophytocola xinjiangensis</name>
    <dbReference type="NCBI Taxonomy" id="485602"/>
    <lineage>
        <taxon>Bacteria</taxon>
        <taxon>Bacillati</taxon>
        <taxon>Actinomycetota</taxon>
        <taxon>Actinomycetes</taxon>
        <taxon>Pseudonocardiales</taxon>
        <taxon>Pseudonocardiaceae</taxon>
    </lineage>
</organism>
<evidence type="ECO:0000256" key="2">
    <source>
        <dbReference type="ARBA" id="ARBA00022450"/>
    </source>
</evidence>
<sequence length="583" mass="62222">MVGLVAGWVERRPDAVAVSHSDGELTYRALADRARRLAEVLVAQGVRRGDRVIVRLPSGPDLVVALVAVLWTGAAYVALDAEDSSARQRTVMRDCGAAAIITELDTTRMAAMPGVLPMARPADDEPAYVCYTSGTTGSPKGVVVSHGAVRDLVTADDYVRLSTADRVALASNPAFDALTFELWGALCSGAGLVVLPRETLLVPERLATALRAHGVTVMFVTTSLFNQIAVTTPEAFASLRVVLFGGEAANPRRVRAVCARPPRRLLNVYGPTEATTFATWHLVHDVAPDARTIPIGLPIRGTRAHVLDELLCETPPGEVGELYLGGPGLAQGYLGQPGLTAQRFVPDPVGPGGGRLYRTGDLVHRRRDGSLDFHGRSDDQLKLRGFRVEPGEVEACLAAHPLVGAAAVTVWGTGGDDRRLAGYVTVTAAPEPDLPEVILAWLRRRLPEYAVPAAVVVLDRLPLTANGKVDRSGLPAPVRAGRSVPPRTELEAALAVLWEDLLGVEDVGVHDNFFHIGGHSLAAGRLRTLIRQALLVDLPMRALYERVTVAEQAQALRDRAASAGELTAAAEAVRRKATVTRRP</sequence>
<evidence type="ECO:0000256" key="1">
    <source>
        <dbReference type="ARBA" id="ARBA00001957"/>
    </source>
</evidence>
<evidence type="ECO:0000256" key="3">
    <source>
        <dbReference type="ARBA" id="ARBA00022553"/>
    </source>
</evidence>
<dbReference type="Proteomes" id="UP000185696">
    <property type="component" value="Unassembled WGS sequence"/>
</dbReference>
<comment type="caution">
    <text evidence="5">The sequence shown here is derived from an EMBL/GenBank/DDBJ whole genome shotgun (WGS) entry which is preliminary data.</text>
</comment>
<dbReference type="Pfam" id="PF13193">
    <property type="entry name" value="AMP-binding_C"/>
    <property type="match status" value="1"/>
</dbReference>
<dbReference type="PANTHER" id="PTHR45527:SF1">
    <property type="entry name" value="FATTY ACID SYNTHASE"/>
    <property type="match status" value="1"/>
</dbReference>
<proteinExistence type="predicted"/>
<evidence type="ECO:0000313" key="6">
    <source>
        <dbReference type="Proteomes" id="UP000185696"/>
    </source>
</evidence>
<comment type="cofactor">
    <cofactor evidence="1">
        <name>pantetheine 4'-phosphate</name>
        <dbReference type="ChEBI" id="CHEBI:47942"/>
    </cofactor>
</comment>
<evidence type="ECO:0000259" key="4">
    <source>
        <dbReference type="PROSITE" id="PS50075"/>
    </source>
</evidence>
<dbReference type="AlphaFoldDB" id="A0A7Z0WLX2"/>
<dbReference type="InterPro" id="IPR000873">
    <property type="entry name" value="AMP-dep_synth/lig_dom"/>
</dbReference>
<dbReference type="Gene3D" id="1.10.1200.10">
    <property type="entry name" value="ACP-like"/>
    <property type="match status" value="1"/>
</dbReference>
<dbReference type="SUPFAM" id="SSF56801">
    <property type="entry name" value="Acetyl-CoA synthetase-like"/>
    <property type="match status" value="1"/>
</dbReference>
<dbReference type="PROSITE" id="PS50075">
    <property type="entry name" value="CARRIER"/>
    <property type="match status" value="1"/>
</dbReference>
<dbReference type="InterPro" id="IPR045851">
    <property type="entry name" value="AMP-bd_C_sf"/>
</dbReference>
<dbReference type="Pfam" id="PF00501">
    <property type="entry name" value="AMP-binding"/>
    <property type="match status" value="1"/>
</dbReference>
<dbReference type="InterPro" id="IPR020845">
    <property type="entry name" value="AMP-binding_CS"/>
</dbReference>
<dbReference type="PANTHER" id="PTHR45527">
    <property type="entry name" value="NONRIBOSOMAL PEPTIDE SYNTHETASE"/>
    <property type="match status" value="1"/>
</dbReference>
<dbReference type="GO" id="GO:0072330">
    <property type="term" value="P:monocarboxylic acid biosynthetic process"/>
    <property type="evidence" value="ECO:0007669"/>
    <property type="project" value="UniProtKB-ARBA"/>
</dbReference>
<dbReference type="InterPro" id="IPR009081">
    <property type="entry name" value="PP-bd_ACP"/>
</dbReference>
<dbReference type="GO" id="GO:0044550">
    <property type="term" value="P:secondary metabolite biosynthetic process"/>
    <property type="evidence" value="ECO:0007669"/>
    <property type="project" value="TreeGrafter"/>
</dbReference>
<dbReference type="Gene3D" id="3.30.300.30">
    <property type="match status" value="1"/>
</dbReference>
<reference evidence="5 6" key="1">
    <citation type="submission" date="2016-12" db="EMBL/GenBank/DDBJ databases">
        <title>The draft genome sequence of Actinophytocola xinjiangensis.</title>
        <authorList>
            <person name="Wang W."/>
            <person name="Yuan L."/>
        </authorList>
    </citation>
    <scope>NUCLEOTIDE SEQUENCE [LARGE SCALE GENOMIC DNA]</scope>
    <source>
        <strain evidence="5 6">CGMCC 4.4663</strain>
    </source>
</reference>
<dbReference type="InterPro" id="IPR010071">
    <property type="entry name" value="AA_adenyl_dom"/>
</dbReference>
<dbReference type="Gene3D" id="3.40.50.12780">
    <property type="entry name" value="N-terminal domain of ligase-like"/>
    <property type="match status" value="1"/>
</dbReference>
<dbReference type="Pfam" id="PF00550">
    <property type="entry name" value="PP-binding"/>
    <property type="match status" value="1"/>
</dbReference>
<keyword evidence="6" id="KW-1185">Reference proteome</keyword>
<keyword evidence="3" id="KW-0597">Phosphoprotein</keyword>
<dbReference type="PROSITE" id="PS00455">
    <property type="entry name" value="AMP_BINDING"/>
    <property type="match status" value="1"/>
</dbReference>
<dbReference type="CDD" id="cd12117">
    <property type="entry name" value="A_NRPS_Srf_like"/>
    <property type="match status" value="1"/>
</dbReference>
<protein>
    <recommendedName>
        <fullName evidence="4">Carrier domain-containing protein</fullName>
    </recommendedName>
</protein>
<dbReference type="GO" id="GO:0031177">
    <property type="term" value="F:phosphopantetheine binding"/>
    <property type="evidence" value="ECO:0007669"/>
    <property type="project" value="TreeGrafter"/>
</dbReference>
<keyword evidence="2" id="KW-0596">Phosphopantetheine</keyword>
<dbReference type="GO" id="GO:0043041">
    <property type="term" value="P:amino acid activation for nonribosomal peptide biosynthetic process"/>
    <property type="evidence" value="ECO:0007669"/>
    <property type="project" value="TreeGrafter"/>
</dbReference>
<dbReference type="InterPro" id="IPR042099">
    <property type="entry name" value="ANL_N_sf"/>
</dbReference>
<dbReference type="EMBL" id="MSIF01000006">
    <property type="protein sequence ID" value="OLF10530.1"/>
    <property type="molecule type" value="Genomic_DNA"/>
</dbReference>
<gene>
    <name evidence="5" type="ORF">BLA60_15210</name>
</gene>
<feature type="domain" description="Carrier" evidence="4">
    <location>
        <begin position="485"/>
        <end position="560"/>
    </location>
</feature>
<dbReference type="GO" id="GO:0005737">
    <property type="term" value="C:cytoplasm"/>
    <property type="evidence" value="ECO:0007669"/>
    <property type="project" value="TreeGrafter"/>
</dbReference>
<dbReference type="InterPro" id="IPR025110">
    <property type="entry name" value="AMP-bd_C"/>
</dbReference>